<keyword evidence="1" id="KW-0732">Signal</keyword>
<evidence type="ECO:0008006" key="4">
    <source>
        <dbReference type="Google" id="ProtNLM"/>
    </source>
</evidence>
<dbReference type="EMBL" id="QXFV01002959">
    <property type="protein sequence ID" value="KAE8981388.1"/>
    <property type="molecule type" value="Genomic_DNA"/>
</dbReference>
<comment type="caution">
    <text evidence="2">The sequence shown here is derived from an EMBL/GenBank/DDBJ whole genome shotgun (WGS) entry which is preliminary data.</text>
</comment>
<evidence type="ECO:0000313" key="3">
    <source>
        <dbReference type="Proteomes" id="UP000429607"/>
    </source>
</evidence>
<protein>
    <recommendedName>
        <fullName evidence="4">RxLR effector protein</fullName>
    </recommendedName>
</protein>
<feature type="signal peptide" evidence="1">
    <location>
        <begin position="1"/>
        <end position="18"/>
    </location>
</feature>
<accession>A0A6A3IL65</accession>
<organism evidence="2 3">
    <name type="scientific">Phytophthora rubi</name>
    <dbReference type="NCBI Taxonomy" id="129364"/>
    <lineage>
        <taxon>Eukaryota</taxon>
        <taxon>Sar</taxon>
        <taxon>Stramenopiles</taxon>
        <taxon>Oomycota</taxon>
        <taxon>Peronosporomycetes</taxon>
        <taxon>Peronosporales</taxon>
        <taxon>Peronosporaceae</taxon>
        <taxon>Phytophthora</taxon>
    </lineage>
</organism>
<feature type="chain" id="PRO_5025552549" description="RxLR effector protein" evidence="1">
    <location>
        <begin position="19"/>
        <end position="59"/>
    </location>
</feature>
<proteinExistence type="predicted"/>
<name>A0A6A3IL65_9STRA</name>
<evidence type="ECO:0000313" key="2">
    <source>
        <dbReference type="EMBL" id="KAE8981388.1"/>
    </source>
</evidence>
<dbReference type="AlphaFoldDB" id="A0A6A3IL65"/>
<sequence>MAMKTHFILSLSVSLCTCRGSAPAQGRCCRLLGRQGRHLHVAGRGQAQHGQERLGHMYM</sequence>
<evidence type="ECO:0000256" key="1">
    <source>
        <dbReference type="SAM" id="SignalP"/>
    </source>
</evidence>
<dbReference type="Proteomes" id="UP000429607">
    <property type="component" value="Unassembled WGS sequence"/>
</dbReference>
<gene>
    <name evidence="2" type="ORF">PR001_g24012</name>
</gene>
<reference evidence="2 3" key="1">
    <citation type="submission" date="2018-09" db="EMBL/GenBank/DDBJ databases">
        <title>Genomic investigation of the strawberry pathogen Phytophthora fragariae indicates pathogenicity is determined by transcriptional variation in three key races.</title>
        <authorList>
            <person name="Adams T.M."/>
            <person name="Armitage A.D."/>
            <person name="Sobczyk M.K."/>
            <person name="Bates H.J."/>
            <person name="Dunwell J.M."/>
            <person name="Nellist C.F."/>
            <person name="Harrison R.J."/>
        </authorList>
    </citation>
    <scope>NUCLEOTIDE SEQUENCE [LARGE SCALE GENOMIC DNA]</scope>
    <source>
        <strain evidence="2 3">SCRP249</strain>
    </source>
</reference>